<evidence type="ECO:0000313" key="2">
    <source>
        <dbReference type="Proteomes" id="UP000717996"/>
    </source>
</evidence>
<dbReference type="Gene3D" id="3.40.50.1000">
    <property type="entry name" value="HAD superfamily/HAD-like"/>
    <property type="match status" value="1"/>
</dbReference>
<evidence type="ECO:0000313" key="1">
    <source>
        <dbReference type="EMBL" id="KAG1543858.1"/>
    </source>
</evidence>
<dbReference type="GO" id="GO:0016791">
    <property type="term" value="F:phosphatase activity"/>
    <property type="evidence" value="ECO:0007669"/>
    <property type="project" value="UniProtKB-ARBA"/>
</dbReference>
<comment type="caution">
    <text evidence="1">The sequence shown here is derived from an EMBL/GenBank/DDBJ whole genome shotgun (WGS) entry which is preliminary data.</text>
</comment>
<dbReference type="PANTHER" id="PTHR46191:SF2">
    <property type="entry name" value="HALOACID DEHALOGENASE-LIKE HYDROLASE DOMAIN-CONTAINING PROTEIN 3"/>
    <property type="match status" value="1"/>
</dbReference>
<dbReference type="InterPro" id="IPR036412">
    <property type="entry name" value="HAD-like_sf"/>
</dbReference>
<dbReference type="InterPro" id="IPR044924">
    <property type="entry name" value="HAD-SF_hydro_IA_REG-2-like_cap"/>
</dbReference>
<dbReference type="InterPro" id="IPR023214">
    <property type="entry name" value="HAD_sf"/>
</dbReference>
<dbReference type="GO" id="GO:0005634">
    <property type="term" value="C:nucleus"/>
    <property type="evidence" value="ECO:0007669"/>
    <property type="project" value="TreeGrafter"/>
</dbReference>
<protein>
    <recommendedName>
        <fullName evidence="3">Haloacid dehalogenase-like hydrolase domain-containing protein 3</fullName>
    </recommendedName>
</protein>
<organism evidence="1 2">
    <name type="scientific">Rhizopus oryzae</name>
    <name type="common">Mucormycosis agent</name>
    <name type="synonym">Rhizopus arrhizus var. delemar</name>
    <dbReference type="NCBI Taxonomy" id="64495"/>
    <lineage>
        <taxon>Eukaryota</taxon>
        <taxon>Fungi</taxon>
        <taxon>Fungi incertae sedis</taxon>
        <taxon>Mucoromycota</taxon>
        <taxon>Mucoromycotina</taxon>
        <taxon>Mucoromycetes</taxon>
        <taxon>Mucorales</taxon>
        <taxon>Mucorineae</taxon>
        <taxon>Rhizopodaceae</taxon>
        <taxon>Rhizopus</taxon>
    </lineage>
</organism>
<dbReference type="SFLD" id="SFLDG01129">
    <property type="entry name" value="C1.5:_HAD__Beta-PGM__Phosphata"/>
    <property type="match status" value="1"/>
</dbReference>
<dbReference type="Gene3D" id="1.10.150.720">
    <property type="entry name" value="Haloacid dehalogenase-like hydrolase"/>
    <property type="match status" value="1"/>
</dbReference>
<dbReference type="EMBL" id="JAANIT010000869">
    <property type="protein sequence ID" value="KAG1543858.1"/>
    <property type="molecule type" value="Genomic_DNA"/>
</dbReference>
<dbReference type="Proteomes" id="UP000717996">
    <property type="component" value="Unassembled WGS sequence"/>
</dbReference>
<dbReference type="InterPro" id="IPR011949">
    <property type="entry name" value="HAD-SF_hydro_IA_REG-2-like"/>
</dbReference>
<dbReference type="PANTHER" id="PTHR46191">
    <property type="match status" value="1"/>
</dbReference>
<sequence length="269" mass="30410">MSNLRRIRLITFDAYNTLFKPRGSLSAQYVEEAKKCGIEVTKEQITSHFGQAYKNQQLNAPFYGISKGMNPRGWWKELVYSTFLNAGVNSKALDPKFDQLYDALYYRFTTADAYSIFPDVMGTLELLKHQGFKLGVISNSDERVVHVVENLKLNRYFDFVLASAVVGFEKPNKAIFNKALEIAGNVPAENALHVGDDIDKDYFGAECAGWNSVLLARSKLSYEDFSPAMVADTSIPLHRPKRLLSLHDLYPYINNLSEGEEHKQTTCSL</sequence>
<dbReference type="SFLD" id="SFLDS00003">
    <property type="entry name" value="Haloacid_Dehalogenase"/>
    <property type="match status" value="1"/>
</dbReference>
<dbReference type="NCBIfam" id="TIGR02252">
    <property type="entry name" value="DREG-2"/>
    <property type="match status" value="1"/>
</dbReference>
<dbReference type="NCBIfam" id="TIGR01549">
    <property type="entry name" value="HAD-SF-IA-v1"/>
    <property type="match status" value="1"/>
</dbReference>
<dbReference type="Pfam" id="PF00702">
    <property type="entry name" value="Hydrolase"/>
    <property type="match status" value="1"/>
</dbReference>
<evidence type="ECO:0008006" key="3">
    <source>
        <dbReference type="Google" id="ProtNLM"/>
    </source>
</evidence>
<dbReference type="SUPFAM" id="SSF56784">
    <property type="entry name" value="HAD-like"/>
    <property type="match status" value="1"/>
</dbReference>
<dbReference type="AlphaFoldDB" id="A0A9P6YB39"/>
<dbReference type="InterPro" id="IPR006439">
    <property type="entry name" value="HAD-SF_hydro_IA"/>
</dbReference>
<gene>
    <name evidence="1" type="ORF">G6F51_006420</name>
</gene>
<name>A0A9P6YB39_RHIOR</name>
<proteinExistence type="predicted"/>
<accession>A0A9P6YB39</accession>
<dbReference type="InterPro" id="IPR051828">
    <property type="entry name" value="HAD-like_hydrolase_domain"/>
</dbReference>
<reference evidence="1" key="1">
    <citation type="journal article" date="2020" name="Microb. Genom.">
        <title>Genetic diversity of clinical and environmental Mucorales isolates obtained from an investigation of mucormycosis cases among solid organ transplant recipients.</title>
        <authorList>
            <person name="Nguyen M.H."/>
            <person name="Kaul D."/>
            <person name="Muto C."/>
            <person name="Cheng S.J."/>
            <person name="Richter R.A."/>
            <person name="Bruno V.M."/>
            <person name="Liu G."/>
            <person name="Beyhan S."/>
            <person name="Sundermann A.J."/>
            <person name="Mounaud S."/>
            <person name="Pasculle A.W."/>
            <person name="Nierman W.C."/>
            <person name="Driscoll E."/>
            <person name="Cumbie R."/>
            <person name="Clancy C.J."/>
            <person name="Dupont C.L."/>
        </authorList>
    </citation>
    <scope>NUCLEOTIDE SEQUENCE</scope>
    <source>
        <strain evidence="1">GL16</strain>
    </source>
</reference>